<dbReference type="EMBL" id="DVNI01000129">
    <property type="protein sequence ID" value="HIU64869.1"/>
    <property type="molecule type" value="Genomic_DNA"/>
</dbReference>
<dbReference type="PANTHER" id="PTHR30032:SF4">
    <property type="entry name" value="AMIDASE ENHANCER"/>
    <property type="match status" value="1"/>
</dbReference>
<dbReference type="AlphaFoldDB" id="A0A9D1MR18"/>
<organism evidence="2 3">
    <name type="scientific">Candidatus Avacidaminococcus intestinavium</name>
    <dbReference type="NCBI Taxonomy" id="2840684"/>
    <lineage>
        <taxon>Bacteria</taxon>
        <taxon>Bacillati</taxon>
        <taxon>Bacillota</taxon>
        <taxon>Negativicutes</taxon>
        <taxon>Acidaminococcales</taxon>
        <taxon>Acidaminococcaceae</taxon>
        <taxon>Acidaminococcaceae incertae sedis</taxon>
        <taxon>Candidatus Avacidaminococcus</taxon>
    </lineage>
</organism>
<dbReference type="InterPro" id="IPR051922">
    <property type="entry name" value="Bact_Sporulation_Assoc"/>
</dbReference>
<dbReference type="Pfam" id="PF08486">
    <property type="entry name" value="SpoIID"/>
    <property type="match status" value="1"/>
</dbReference>
<sequence>MRKEALLIFLLVVMQFFMPFEVKAADLYQINVGLVTNQFSAELTSEKPFNIIVKSNSKPKAKIDAKKSYVSVKNGKLNIAGKSFNEEEIELLQSDDNRVAVNRKKYRGRLLVKLNDDKKTLTVCNILPVEEYLYGVLPKEIMPLWPEEAIKAQAVAARSFALSAIEKNKTSSYDVKATEMGQVYGGVDEEHSLTNKYIDMTRGIVITYKGKTIEAFYHSSAGGYTENSENIWGSFVPYLRGVVDVDQEAPKYAWEKIVTPMELEQILKAAGYNLGKLKLIKLTALKQPPVESFDRGISGRVKQMTITGEKGSAVIEGNKLRSLLQLNSTLFDITVGLVKPNSIEVPVLDKFGNVVGKKNIPIKTADVEVPSYLHGFDDLRIFTGDKNEKIIIKGRGWGHGLGMSQWGARKMALDAPKNSKEYYKNILAHYYTGVKVQKIY</sequence>
<accession>A0A9D1MR18</accession>
<proteinExistence type="predicted"/>
<dbReference type="InterPro" id="IPR013693">
    <property type="entry name" value="SpoIID/LytB_N"/>
</dbReference>
<reference evidence="2" key="2">
    <citation type="journal article" date="2021" name="PeerJ">
        <title>Extensive microbial diversity within the chicken gut microbiome revealed by metagenomics and culture.</title>
        <authorList>
            <person name="Gilroy R."/>
            <person name="Ravi A."/>
            <person name="Getino M."/>
            <person name="Pursley I."/>
            <person name="Horton D.L."/>
            <person name="Alikhan N.F."/>
            <person name="Baker D."/>
            <person name="Gharbi K."/>
            <person name="Hall N."/>
            <person name="Watson M."/>
            <person name="Adriaenssens E.M."/>
            <person name="Foster-Nyarko E."/>
            <person name="Jarju S."/>
            <person name="Secka A."/>
            <person name="Antonio M."/>
            <person name="Oren A."/>
            <person name="Chaudhuri R.R."/>
            <person name="La Ragione R."/>
            <person name="Hildebrand F."/>
            <person name="Pallen M.J."/>
        </authorList>
    </citation>
    <scope>NUCLEOTIDE SEQUENCE</scope>
    <source>
        <strain evidence="2">CHK160-1198</strain>
    </source>
</reference>
<dbReference type="Proteomes" id="UP000824099">
    <property type="component" value="Unassembled WGS sequence"/>
</dbReference>
<gene>
    <name evidence="2" type="ORF">IAB06_07550</name>
</gene>
<evidence type="ECO:0000313" key="3">
    <source>
        <dbReference type="Proteomes" id="UP000824099"/>
    </source>
</evidence>
<protein>
    <submittedName>
        <fullName evidence="2">SpoIID/LytB domain-containing protein</fullName>
    </submittedName>
</protein>
<evidence type="ECO:0000313" key="2">
    <source>
        <dbReference type="EMBL" id="HIU64869.1"/>
    </source>
</evidence>
<name>A0A9D1MR18_9FIRM</name>
<dbReference type="NCBIfam" id="TIGR02669">
    <property type="entry name" value="SpoIID_LytB"/>
    <property type="match status" value="1"/>
</dbReference>
<dbReference type="PANTHER" id="PTHR30032">
    <property type="entry name" value="N-ACETYLMURAMOYL-L-ALANINE AMIDASE-RELATED"/>
    <property type="match status" value="1"/>
</dbReference>
<dbReference type="GO" id="GO:0030288">
    <property type="term" value="C:outer membrane-bounded periplasmic space"/>
    <property type="evidence" value="ECO:0007669"/>
    <property type="project" value="TreeGrafter"/>
</dbReference>
<dbReference type="InterPro" id="IPR013486">
    <property type="entry name" value="SpoIID/LytB"/>
</dbReference>
<feature type="domain" description="Sporulation stage II protein D amidase enhancer LytB N-terminal" evidence="1">
    <location>
        <begin position="118"/>
        <end position="208"/>
    </location>
</feature>
<dbReference type="GO" id="GO:0030435">
    <property type="term" value="P:sporulation resulting in formation of a cellular spore"/>
    <property type="evidence" value="ECO:0007669"/>
    <property type="project" value="InterPro"/>
</dbReference>
<evidence type="ECO:0000259" key="1">
    <source>
        <dbReference type="Pfam" id="PF08486"/>
    </source>
</evidence>
<reference evidence="2" key="1">
    <citation type="submission" date="2020-10" db="EMBL/GenBank/DDBJ databases">
        <authorList>
            <person name="Gilroy R."/>
        </authorList>
    </citation>
    <scope>NUCLEOTIDE SEQUENCE</scope>
    <source>
        <strain evidence="2">CHK160-1198</strain>
    </source>
</reference>
<comment type="caution">
    <text evidence="2">The sequence shown here is derived from an EMBL/GenBank/DDBJ whole genome shotgun (WGS) entry which is preliminary data.</text>
</comment>